<accession>G5H6U8</accession>
<dbReference type="RefSeq" id="WP_009133464.1">
    <property type="nucleotide sequence ID" value="NZ_CP102250.1"/>
</dbReference>
<dbReference type="SUPFAM" id="SSF48371">
    <property type="entry name" value="ARM repeat"/>
    <property type="match status" value="1"/>
</dbReference>
<name>G5H6U8_9BACT</name>
<evidence type="ECO:0000256" key="1">
    <source>
        <dbReference type="SAM" id="MobiDB-lite"/>
    </source>
</evidence>
<gene>
    <name evidence="2" type="ORF">HMPREF9450_00658</name>
</gene>
<dbReference type="OrthoDB" id="1007706at2"/>
<dbReference type="Proteomes" id="UP000006008">
    <property type="component" value="Unassembled WGS sequence"/>
</dbReference>
<sequence length="241" mass="26419">MDSIDQYIEKPEGESDLGPNADGMGVISSVPFAEEAFVRKVGKRDRKKPAIFDGGGGDGGTAGDFRVLLAAPLEKGFSGRLCEWVLGHDGWRAALQLAHDPDPRVAFRASAALEYAYFANPDGLRPYQEQFLANFLTAASTSAQRHYAKVLENLIRSGRITLSSAQMQQVAEAAFDRMIDSRARPAVKVWSMEILFLLAPALPWVDEQLEESVRMLMDAGSPALDAHGARLCRKIGKRRGR</sequence>
<dbReference type="EMBL" id="ADLD01000008">
    <property type="protein sequence ID" value="EHB92945.1"/>
    <property type="molecule type" value="Genomic_DNA"/>
</dbReference>
<dbReference type="HOGENOM" id="CLU_1149965_0_0_10"/>
<comment type="caution">
    <text evidence="2">The sequence shown here is derived from an EMBL/GenBank/DDBJ whole genome shotgun (WGS) entry which is preliminary data.</text>
</comment>
<dbReference type="AlphaFoldDB" id="G5H6U8"/>
<proteinExistence type="predicted"/>
<reference evidence="2 3" key="1">
    <citation type="submission" date="2011-08" db="EMBL/GenBank/DDBJ databases">
        <title>The Genome Sequence of Alistipes indistinctus YIT 12060.</title>
        <authorList>
            <consortium name="The Broad Institute Genome Sequencing Platform"/>
            <person name="Earl A."/>
            <person name="Ward D."/>
            <person name="Feldgarden M."/>
            <person name="Gevers D."/>
            <person name="Morotomi M."/>
            <person name="Young S.K."/>
            <person name="Zeng Q."/>
            <person name="Gargeya S."/>
            <person name="Fitzgerald M."/>
            <person name="Haas B."/>
            <person name="Abouelleil A."/>
            <person name="Alvarado L."/>
            <person name="Arachchi H.M."/>
            <person name="Berlin A."/>
            <person name="Brown A."/>
            <person name="Chapman S.B."/>
            <person name="Chen Z."/>
            <person name="Dunbar C."/>
            <person name="Freedman E."/>
            <person name="Gearin G."/>
            <person name="Gellesch M."/>
            <person name="Goldberg J."/>
            <person name="Griggs A."/>
            <person name="Gujja S."/>
            <person name="Heiman D."/>
            <person name="Howarth C."/>
            <person name="Larson L."/>
            <person name="Lui A."/>
            <person name="MacDonald P.J.P."/>
            <person name="Montmayeur A."/>
            <person name="Murphy C."/>
            <person name="Neiman D."/>
            <person name="Pearson M."/>
            <person name="Priest M."/>
            <person name="Roberts A."/>
            <person name="Saif S."/>
            <person name="Shea T."/>
            <person name="Shenoy N."/>
            <person name="Sisk P."/>
            <person name="Stolte C."/>
            <person name="Sykes S."/>
            <person name="Wortman J."/>
            <person name="Nusbaum C."/>
            <person name="Birren B."/>
        </authorList>
    </citation>
    <scope>NUCLEOTIDE SEQUENCE [LARGE SCALE GENOMIC DNA]</scope>
    <source>
        <strain evidence="2 3">YIT 12060</strain>
    </source>
</reference>
<evidence type="ECO:0000313" key="3">
    <source>
        <dbReference type="Proteomes" id="UP000006008"/>
    </source>
</evidence>
<dbReference type="GeneID" id="92816330"/>
<feature type="region of interest" description="Disordered" evidence="1">
    <location>
        <begin position="1"/>
        <end position="21"/>
    </location>
</feature>
<dbReference type="InterPro" id="IPR016024">
    <property type="entry name" value="ARM-type_fold"/>
</dbReference>
<dbReference type="STRING" id="742725.HMPREF9450_00658"/>
<keyword evidence="3" id="KW-1185">Reference proteome</keyword>
<evidence type="ECO:0000313" key="2">
    <source>
        <dbReference type="EMBL" id="EHB92945.1"/>
    </source>
</evidence>
<dbReference type="PATRIC" id="fig|742725.3.peg.712"/>
<organism evidence="2 3">
    <name type="scientific">Alistipes indistinctus YIT 12060</name>
    <dbReference type="NCBI Taxonomy" id="742725"/>
    <lineage>
        <taxon>Bacteria</taxon>
        <taxon>Pseudomonadati</taxon>
        <taxon>Bacteroidota</taxon>
        <taxon>Bacteroidia</taxon>
        <taxon>Bacteroidales</taxon>
        <taxon>Rikenellaceae</taxon>
        <taxon>Alistipes</taxon>
    </lineage>
</organism>
<protein>
    <submittedName>
        <fullName evidence="2">Uncharacterized protein</fullName>
    </submittedName>
</protein>